<organism evidence="9 10">
    <name type="scientific">Cyprinus carpio</name>
    <name type="common">Common carp</name>
    <dbReference type="NCBI Taxonomy" id="7962"/>
    <lineage>
        <taxon>Eukaryota</taxon>
        <taxon>Metazoa</taxon>
        <taxon>Chordata</taxon>
        <taxon>Craniata</taxon>
        <taxon>Vertebrata</taxon>
        <taxon>Euteleostomi</taxon>
        <taxon>Actinopterygii</taxon>
        <taxon>Neopterygii</taxon>
        <taxon>Teleostei</taxon>
        <taxon>Ostariophysi</taxon>
        <taxon>Cypriniformes</taxon>
        <taxon>Cyprinidae</taxon>
        <taxon>Cyprininae</taxon>
        <taxon>Cyprinus</taxon>
    </lineage>
</organism>
<dbReference type="Pfam" id="PF16563">
    <property type="entry name" value="P66_CC"/>
    <property type="match status" value="1"/>
</dbReference>
<keyword evidence="2" id="KW-0805">Transcription regulation</keyword>
<protein>
    <submittedName>
        <fullName evidence="9">GATA zinc finger domain containing 2A</fullName>
    </submittedName>
</protein>
<name>A0A8C2FAL6_CYPCA</name>
<feature type="domain" description="GATA-type" evidence="8">
    <location>
        <begin position="225"/>
        <end position="255"/>
    </location>
</feature>
<comment type="subcellular location">
    <subcellularLocation>
        <location evidence="1">Nucleus</location>
    </subcellularLocation>
</comment>
<evidence type="ECO:0000256" key="6">
    <source>
        <dbReference type="PROSITE-ProRule" id="PRU00094"/>
    </source>
</evidence>
<reference evidence="9" key="1">
    <citation type="submission" date="2025-08" db="UniProtKB">
        <authorList>
            <consortium name="Ensembl"/>
        </authorList>
    </citation>
    <scope>IDENTIFICATION</scope>
</reference>
<evidence type="ECO:0000259" key="8">
    <source>
        <dbReference type="PROSITE" id="PS50114"/>
    </source>
</evidence>
<evidence type="ECO:0000256" key="1">
    <source>
        <dbReference type="ARBA" id="ARBA00004123"/>
    </source>
</evidence>
<evidence type="ECO:0000256" key="7">
    <source>
        <dbReference type="SAM" id="MobiDB-lite"/>
    </source>
</evidence>
<dbReference type="Pfam" id="PF00320">
    <property type="entry name" value="GATA"/>
    <property type="match status" value="1"/>
</dbReference>
<evidence type="ECO:0000256" key="3">
    <source>
        <dbReference type="ARBA" id="ARBA00023054"/>
    </source>
</evidence>
<dbReference type="AlphaFoldDB" id="A0A8C2FAL6"/>
<dbReference type="InterPro" id="IPR032346">
    <property type="entry name" value="P66_CC"/>
</dbReference>
<accession>A0A8C2FAL6</accession>
<dbReference type="Gene3D" id="6.10.250.1650">
    <property type="match status" value="1"/>
</dbReference>
<keyword evidence="5" id="KW-0539">Nucleus</keyword>
<evidence type="ECO:0000256" key="2">
    <source>
        <dbReference type="ARBA" id="ARBA00023015"/>
    </source>
</evidence>
<sequence>VIKQLKEELRLEEAKLILLKKLRQSQTHKDSGAQKVITARASGTVIPPPLVRGAQLSKHGPAGAQIIMPPLVRGAQSISVSPQQISVLRQQQNSSSGPPPLLLAPRATLSSVPGQKILQPGLIRMTSIPSTGLLLSISQCYTQSSISSGSSVSPDGRQAAKLALRKQLEKTLLEIPSPRPSSPQLFLPSAASHEFIYLLGLEEVVQNLLESLGKQGLYAGLVVSTGEPSCCSQCQTDFTCRWRRDEGGAVMCEQCMSSNQKKLLKAEHTNRLKAAFVKALHQEREIDQRVLQQATPPASSSSAQVMKVRSSSVSRSPSTAIRSVPHSFSSSSQLQNAVAAAALVSRPGKHADEYLFLSLPLNPPPPPLSPPLSGVTMAYVNPSLSVQKPSERHREYLLDMIPSRSVSQTTNTWK</sequence>
<dbReference type="PANTHER" id="PTHR13455:SF3">
    <property type="entry name" value="TRANSCRIPTIONAL REPRESSOR P66-ALPHA"/>
    <property type="match status" value="1"/>
</dbReference>
<evidence type="ECO:0000256" key="5">
    <source>
        <dbReference type="ARBA" id="ARBA00023242"/>
    </source>
</evidence>
<dbReference type="GO" id="GO:0008270">
    <property type="term" value="F:zinc ion binding"/>
    <property type="evidence" value="ECO:0007669"/>
    <property type="project" value="UniProtKB-KW"/>
</dbReference>
<proteinExistence type="predicted"/>
<dbReference type="Ensembl" id="ENSCCRT00020057014.1">
    <property type="protein sequence ID" value="ENSCCRP00020052336.1"/>
    <property type="gene ID" value="ENSCCRG00020023281.1"/>
</dbReference>
<keyword evidence="4" id="KW-0804">Transcription</keyword>
<dbReference type="Proteomes" id="UP000694701">
    <property type="component" value="Unplaced"/>
</dbReference>
<evidence type="ECO:0000256" key="4">
    <source>
        <dbReference type="ARBA" id="ARBA00023163"/>
    </source>
</evidence>
<keyword evidence="3" id="KW-0175">Coiled coil</keyword>
<dbReference type="InterPro" id="IPR040386">
    <property type="entry name" value="P66"/>
</dbReference>
<keyword evidence="6" id="KW-0479">Metal-binding</keyword>
<dbReference type="GO" id="GO:0043565">
    <property type="term" value="F:sequence-specific DNA binding"/>
    <property type="evidence" value="ECO:0007669"/>
    <property type="project" value="InterPro"/>
</dbReference>
<dbReference type="GO" id="GO:0000122">
    <property type="term" value="P:negative regulation of transcription by RNA polymerase II"/>
    <property type="evidence" value="ECO:0007669"/>
    <property type="project" value="InterPro"/>
</dbReference>
<evidence type="ECO:0000313" key="10">
    <source>
        <dbReference type="Proteomes" id="UP000694701"/>
    </source>
</evidence>
<dbReference type="InterPro" id="IPR000679">
    <property type="entry name" value="Znf_GATA"/>
</dbReference>
<keyword evidence="6" id="KW-0862">Zinc</keyword>
<dbReference type="PROSITE" id="PS50114">
    <property type="entry name" value="GATA_ZN_FINGER_2"/>
    <property type="match status" value="1"/>
</dbReference>
<keyword evidence="6" id="KW-0863">Zinc-finger</keyword>
<feature type="compositionally biased region" description="Low complexity" evidence="7">
    <location>
        <begin position="292"/>
        <end position="318"/>
    </location>
</feature>
<dbReference type="GO" id="GO:0016581">
    <property type="term" value="C:NuRD complex"/>
    <property type="evidence" value="ECO:0007669"/>
    <property type="project" value="TreeGrafter"/>
</dbReference>
<feature type="region of interest" description="Disordered" evidence="7">
    <location>
        <begin position="291"/>
        <end position="319"/>
    </location>
</feature>
<dbReference type="PANTHER" id="PTHR13455">
    <property type="entry name" value="TRANSCRIPTIONAL REPRESSOR P66-RELATED"/>
    <property type="match status" value="1"/>
</dbReference>
<evidence type="ECO:0000313" key="9">
    <source>
        <dbReference type="Ensembl" id="ENSCCRP00020052336.1"/>
    </source>
</evidence>